<dbReference type="SMART" id="SM00028">
    <property type="entry name" value="TPR"/>
    <property type="match status" value="7"/>
</dbReference>
<keyword evidence="1" id="KW-0132">Cell division</keyword>
<evidence type="ECO:0000256" key="5">
    <source>
        <dbReference type="ARBA" id="ARBA00022803"/>
    </source>
</evidence>
<dbReference type="EMBL" id="JABELV010000008">
    <property type="protein sequence ID" value="KAG7571332.1"/>
    <property type="molecule type" value="Genomic_DNA"/>
</dbReference>
<dbReference type="PANTHER" id="PTHR12558">
    <property type="entry name" value="CELL DIVISION CYCLE 16,23,27"/>
    <property type="match status" value="1"/>
</dbReference>
<dbReference type="AlphaFoldDB" id="A0A8K0NTH9"/>
<keyword evidence="6" id="KW-0131">Cell cycle</keyword>
<dbReference type="GO" id="GO:0016567">
    <property type="term" value="P:protein ubiquitination"/>
    <property type="evidence" value="ECO:0007669"/>
    <property type="project" value="TreeGrafter"/>
</dbReference>
<feature type="compositionally biased region" description="Low complexity" evidence="8">
    <location>
        <begin position="89"/>
        <end position="98"/>
    </location>
</feature>
<organism evidence="10 11">
    <name type="scientific">Filobasidium floriforme</name>
    <dbReference type="NCBI Taxonomy" id="5210"/>
    <lineage>
        <taxon>Eukaryota</taxon>
        <taxon>Fungi</taxon>
        <taxon>Dikarya</taxon>
        <taxon>Basidiomycota</taxon>
        <taxon>Agaricomycotina</taxon>
        <taxon>Tremellomycetes</taxon>
        <taxon>Filobasidiales</taxon>
        <taxon>Filobasidiaceae</taxon>
        <taxon>Filobasidium</taxon>
    </lineage>
</organism>
<feature type="repeat" description="TPR" evidence="7">
    <location>
        <begin position="397"/>
        <end position="430"/>
    </location>
</feature>
<gene>
    <name evidence="10" type="ORF">FFLO_00684</name>
</gene>
<feature type="domain" description="Cdc23" evidence="9">
    <location>
        <begin position="19"/>
        <end position="302"/>
    </location>
</feature>
<protein>
    <recommendedName>
        <fullName evidence="9">Cdc23 domain-containing protein</fullName>
    </recommendedName>
</protein>
<dbReference type="SUPFAM" id="SSF48452">
    <property type="entry name" value="TPR-like"/>
    <property type="match status" value="1"/>
</dbReference>
<evidence type="ECO:0000313" key="11">
    <source>
        <dbReference type="Proteomes" id="UP000812966"/>
    </source>
</evidence>
<dbReference type="PANTHER" id="PTHR12558:SF10">
    <property type="entry name" value="CELL DIVISION CYCLE PROTEIN 23 HOMOLOG"/>
    <property type="match status" value="1"/>
</dbReference>
<evidence type="ECO:0000256" key="4">
    <source>
        <dbReference type="ARBA" id="ARBA00022786"/>
    </source>
</evidence>
<dbReference type="InterPro" id="IPR019734">
    <property type="entry name" value="TPR_rpt"/>
</dbReference>
<keyword evidence="5 7" id="KW-0802">TPR repeat</keyword>
<dbReference type="GO" id="GO:0031145">
    <property type="term" value="P:anaphase-promoting complex-dependent catabolic process"/>
    <property type="evidence" value="ECO:0007669"/>
    <property type="project" value="TreeGrafter"/>
</dbReference>
<sequence length="644" mass="73249">MAGVTDQAGITLNLAQQAQLATDLRKAINECSERGLYNAAKWANEMLVSIPASGRAASTSKPTSSSSTRSRRPSDISHHLGVDESMLDPSSILSLHPHPSSKRGQRGLEPELESQVEASESDMYALAKCYFDTKELERCKRVLQGCRSKKAMFLRLYAVYLAADKKAQEMMPHFMGDEINTLTPHVVPILDQLEGEDDSYLLYLKGILYQRIGQRDLALECFIQSTRANQYNWSCWLSIAACVSSTTEFSKIKALLPQGQMFLFFAVTVMLDLHSATEHMLETVEELQANYPTSVHLMAQRALVLYHMRDFEAAERAFDEVRKIDPFRLDEIEIYSNMLYVMGKKAKLGQMAHEYAQVNKNRAEVCCLIGNYYSAREEHTKAIQYFRRSLLLNRDYLPAWTLLGHEFVELKNSHAAIEAYRRAIDINPKDYRAWYGLGQTYELLDMPEYAIQYYNRATALRPYDCRMWSALACVYENLKRIPDAIQCSNRALLGADPSQTLTILRNIAKLHDSQGHYAEAAKSNRQIIQIAELQELNQGEIAANYLYVAQYELDMLDRKRDATDIKPGVPFEKQPRPTNGKGKSIEGTRVNRDLASALVLFKKVIESNAPEKEFAEEDLRYIRRRQEAVDLNVEMDGQPDHGAT</sequence>
<dbReference type="GO" id="GO:0051301">
    <property type="term" value="P:cell division"/>
    <property type="evidence" value="ECO:0007669"/>
    <property type="project" value="UniProtKB-KW"/>
</dbReference>
<feature type="repeat" description="TPR" evidence="7">
    <location>
        <begin position="363"/>
        <end position="396"/>
    </location>
</feature>
<dbReference type="SUPFAM" id="SSF81901">
    <property type="entry name" value="HCP-like"/>
    <property type="match status" value="1"/>
</dbReference>
<evidence type="ECO:0000256" key="1">
    <source>
        <dbReference type="ARBA" id="ARBA00022618"/>
    </source>
</evidence>
<name>A0A8K0NTH9_9TREE</name>
<dbReference type="OrthoDB" id="10262026at2759"/>
<dbReference type="Proteomes" id="UP000812966">
    <property type="component" value="Unassembled WGS sequence"/>
</dbReference>
<keyword evidence="4" id="KW-0833">Ubl conjugation pathway</keyword>
<feature type="repeat" description="TPR" evidence="7">
    <location>
        <begin position="431"/>
        <end position="464"/>
    </location>
</feature>
<feature type="compositionally biased region" description="Basic and acidic residues" evidence="8">
    <location>
        <begin position="72"/>
        <end position="82"/>
    </location>
</feature>
<evidence type="ECO:0000256" key="3">
    <source>
        <dbReference type="ARBA" id="ARBA00022776"/>
    </source>
</evidence>
<dbReference type="Pfam" id="PF13181">
    <property type="entry name" value="TPR_8"/>
    <property type="match status" value="1"/>
</dbReference>
<accession>A0A8K0NTH9</accession>
<reference evidence="10" key="1">
    <citation type="submission" date="2020-04" db="EMBL/GenBank/DDBJ databases">
        <title>Analysis of mating type loci in Filobasidium floriforme.</title>
        <authorList>
            <person name="Nowrousian M."/>
        </authorList>
    </citation>
    <scope>NUCLEOTIDE SEQUENCE</scope>
    <source>
        <strain evidence="10">CBS 6242</strain>
    </source>
</reference>
<proteinExistence type="predicted"/>
<evidence type="ECO:0000256" key="7">
    <source>
        <dbReference type="PROSITE-ProRule" id="PRU00339"/>
    </source>
</evidence>
<keyword evidence="11" id="KW-1185">Reference proteome</keyword>
<keyword evidence="3" id="KW-0498">Mitosis</keyword>
<feature type="compositionally biased region" description="Low complexity" evidence="8">
    <location>
        <begin position="58"/>
        <end position="68"/>
    </location>
</feature>
<evidence type="ECO:0000256" key="8">
    <source>
        <dbReference type="SAM" id="MobiDB-lite"/>
    </source>
</evidence>
<evidence type="ECO:0000259" key="9">
    <source>
        <dbReference type="Pfam" id="PF04049"/>
    </source>
</evidence>
<feature type="region of interest" description="Disordered" evidence="8">
    <location>
        <begin position="53"/>
        <end position="116"/>
    </location>
</feature>
<evidence type="ECO:0000256" key="6">
    <source>
        <dbReference type="ARBA" id="ARBA00023306"/>
    </source>
</evidence>
<dbReference type="GO" id="GO:0045842">
    <property type="term" value="P:positive regulation of mitotic metaphase/anaphase transition"/>
    <property type="evidence" value="ECO:0007669"/>
    <property type="project" value="TreeGrafter"/>
</dbReference>
<dbReference type="Pfam" id="PF04049">
    <property type="entry name" value="ANAPC8"/>
    <property type="match status" value="1"/>
</dbReference>
<dbReference type="Pfam" id="PF13432">
    <property type="entry name" value="TPR_16"/>
    <property type="match status" value="1"/>
</dbReference>
<dbReference type="Gene3D" id="1.25.40.10">
    <property type="entry name" value="Tetratricopeptide repeat domain"/>
    <property type="match status" value="3"/>
</dbReference>
<comment type="caution">
    <text evidence="10">The sequence shown here is derived from an EMBL/GenBank/DDBJ whole genome shotgun (WGS) entry which is preliminary data.</text>
</comment>
<dbReference type="PROSITE" id="PS50005">
    <property type="entry name" value="TPR"/>
    <property type="match status" value="3"/>
</dbReference>
<dbReference type="InterPro" id="IPR011990">
    <property type="entry name" value="TPR-like_helical_dom_sf"/>
</dbReference>
<feature type="region of interest" description="Disordered" evidence="8">
    <location>
        <begin position="565"/>
        <end position="587"/>
    </location>
</feature>
<evidence type="ECO:0000256" key="2">
    <source>
        <dbReference type="ARBA" id="ARBA00022737"/>
    </source>
</evidence>
<dbReference type="GO" id="GO:0005680">
    <property type="term" value="C:anaphase-promoting complex"/>
    <property type="evidence" value="ECO:0007669"/>
    <property type="project" value="InterPro"/>
</dbReference>
<keyword evidence="2" id="KW-0677">Repeat</keyword>
<dbReference type="InterPro" id="IPR007192">
    <property type="entry name" value="APC8"/>
</dbReference>
<evidence type="ECO:0000313" key="10">
    <source>
        <dbReference type="EMBL" id="KAG7571332.1"/>
    </source>
</evidence>